<dbReference type="PANTHER" id="PTHR33318">
    <property type="entry name" value="ASPARTYL/GLUTAMYL-TRNA(ASN/GLN) AMIDOTRANSFERASE SUBUNIT"/>
    <property type="match status" value="1"/>
</dbReference>
<reference evidence="3" key="2">
    <citation type="submission" date="2025-08" db="UniProtKB">
        <authorList>
            <consortium name="RefSeq"/>
        </authorList>
    </citation>
    <scope>IDENTIFICATION</scope>
    <source>
        <tissue evidence="3">Young leaves</tissue>
    </source>
</reference>
<feature type="region of interest" description="Disordered" evidence="1">
    <location>
        <begin position="190"/>
        <end position="221"/>
    </location>
</feature>
<feature type="region of interest" description="Disordered" evidence="1">
    <location>
        <begin position="477"/>
        <end position="499"/>
    </location>
</feature>
<dbReference type="GO" id="GO:0007142">
    <property type="term" value="P:male meiosis II"/>
    <property type="evidence" value="ECO:0007669"/>
    <property type="project" value="InterPro"/>
</dbReference>
<dbReference type="PANTHER" id="PTHR33318:SF7">
    <property type="entry name" value="PROTEIN JASON"/>
    <property type="match status" value="1"/>
</dbReference>
<dbReference type="OrthoDB" id="1932581at2759"/>
<evidence type="ECO:0000256" key="1">
    <source>
        <dbReference type="SAM" id="MobiDB-lite"/>
    </source>
</evidence>
<feature type="compositionally biased region" description="Basic and acidic residues" evidence="1">
    <location>
        <begin position="289"/>
        <end position="309"/>
    </location>
</feature>
<dbReference type="AlphaFoldDB" id="A0A8B7CU85"/>
<sequence length="499" mass="55755">MGCLFGCFRLKGDDRRKAHLFSSSIPSTSTINQEKLPSKNQLASVFLREEEQDSTCEQVRHLSSKDNVDKDSSLERQLKHEAKFLKPCGALLETPAEIRKASEGVVPQLPDQDCKLPHFHSWLPGTAGRKLLWDEQHGQLAKTPPQMHADSGFSEKSPGAFMSEGHNTLRHFENIMPSVSPIKSLSSEGIKHESGVKSGKGAVTLDMSPSRKESQISPFASKCSPFPTPLKLTEEMQTPATVYPSNLEKFRTEKSTRIRTQYVNSVLNPVENISQWKLLCRGCGNPGESHDHFEQKNNDSPDTKEKTEQKLLISDPNNSKLTSSPRPTMLNDKTSQNDEVIYKDKYVCGESSFGLATPLRGKEKVPFRSDSSQIVVTSLSQWLKPPTTNNKGGNEIMTKERSHSGKSSDGDRPILGMVAAHWNEEEPDHISPKRWDGNGIPNSTNKYKEDQKVSWHATPFEERLEKALSDENFLPQRKCLKGKPVKFENEGEESDTAAS</sequence>
<protein>
    <submittedName>
        <fullName evidence="3">Protein JASON-like</fullName>
    </submittedName>
</protein>
<reference evidence="2" key="1">
    <citation type="journal article" date="2019" name="Nat. Commun.">
        <title>Genome-wide association mapping of date palm fruit traits.</title>
        <authorList>
            <person name="Hazzouri K.M."/>
            <person name="Gros-Balthazard M."/>
            <person name="Flowers J.M."/>
            <person name="Copetti D."/>
            <person name="Lemansour A."/>
            <person name="Lebrun M."/>
            <person name="Masmoudi K."/>
            <person name="Ferrand S."/>
            <person name="Dhar M.I."/>
            <person name="Fresquez Z.A."/>
            <person name="Rosas U."/>
            <person name="Zhang J."/>
            <person name="Talag J."/>
            <person name="Lee S."/>
            <person name="Kudrna D."/>
            <person name="Powell R.F."/>
            <person name="Leitch I.J."/>
            <person name="Krueger R.R."/>
            <person name="Wing R.A."/>
            <person name="Amiri K.M.A."/>
            <person name="Purugganan M.D."/>
        </authorList>
    </citation>
    <scope>NUCLEOTIDE SEQUENCE [LARGE SCALE GENOMIC DNA]</scope>
    <source>
        <strain evidence="2">cv. Khalas</strain>
    </source>
</reference>
<dbReference type="InterPro" id="IPR039300">
    <property type="entry name" value="JASON"/>
</dbReference>
<feature type="region of interest" description="Disordered" evidence="1">
    <location>
        <begin position="385"/>
        <end position="411"/>
    </location>
</feature>
<feature type="region of interest" description="Disordered" evidence="1">
    <location>
        <begin position="425"/>
        <end position="454"/>
    </location>
</feature>
<dbReference type="GeneID" id="103719285"/>
<keyword evidence="2" id="KW-1185">Reference proteome</keyword>
<evidence type="ECO:0000313" key="2">
    <source>
        <dbReference type="Proteomes" id="UP000228380"/>
    </source>
</evidence>
<dbReference type="KEGG" id="pda:103719285"/>
<feature type="compositionally biased region" description="Basic and acidic residues" evidence="1">
    <location>
        <begin position="425"/>
        <end position="436"/>
    </location>
</feature>
<evidence type="ECO:0000313" key="3">
    <source>
        <dbReference type="RefSeq" id="XP_008806685.2"/>
    </source>
</evidence>
<dbReference type="RefSeq" id="XP_008806685.2">
    <property type="nucleotide sequence ID" value="XM_008808463.4"/>
</dbReference>
<accession>A0A8B7CU85</accession>
<feature type="compositionally biased region" description="Basic and acidic residues" evidence="1">
    <location>
        <begin position="397"/>
        <end position="411"/>
    </location>
</feature>
<feature type="compositionally biased region" description="Polar residues" evidence="1">
    <location>
        <begin position="315"/>
        <end position="333"/>
    </location>
</feature>
<feature type="compositionally biased region" description="Acidic residues" evidence="1">
    <location>
        <begin position="490"/>
        <end position="499"/>
    </location>
</feature>
<dbReference type="Proteomes" id="UP000228380">
    <property type="component" value="Chromosome 16"/>
</dbReference>
<name>A0A8B7CU85_PHODC</name>
<gene>
    <name evidence="3" type="primary">LOC103719285</name>
</gene>
<organism evidence="2 3">
    <name type="scientific">Phoenix dactylifera</name>
    <name type="common">Date palm</name>
    <dbReference type="NCBI Taxonomy" id="42345"/>
    <lineage>
        <taxon>Eukaryota</taxon>
        <taxon>Viridiplantae</taxon>
        <taxon>Streptophyta</taxon>
        <taxon>Embryophyta</taxon>
        <taxon>Tracheophyta</taxon>
        <taxon>Spermatophyta</taxon>
        <taxon>Magnoliopsida</taxon>
        <taxon>Liliopsida</taxon>
        <taxon>Arecaceae</taxon>
        <taxon>Coryphoideae</taxon>
        <taxon>Phoeniceae</taxon>
        <taxon>Phoenix</taxon>
    </lineage>
</organism>
<proteinExistence type="predicted"/>
<feature type="region of interest" description="Disordered" evidence="1">
    <location>
        <begin position="289"/>
        <end position="333"/>
    </location>
</feature>